<evidence type="ECO:0000313" key="1">
    <source>
        <dbReference type="Ensembl" id="ENSLCAP00010002782.1"/>
    </source>
</evidence>
<reference evidence="2" key="1">
    <citation type="submission" date="2015-09" db="EMBL/GenBank/DDBJ databases">
        <authorList>
            <person name="Sai Rama Sridatta P."/>
        </authorList>
    </citation>
    <scope>NUCLEOTIDE SEQUENCE [LARGE SCALE GENOMIC DNA]</scope>
</reference>
<name>A0A4W6BWH6_LATCA</name>
<dbReference type="AlphaFoldDB" id="A0A4W6BWH6"/>
<evidence type="ECO:0000313" key="2">
    <source>
        <dbReference type="Proteomes" id="UP000314980"/>
    </source>
</evidence>
<keyword evidence="2" id="KW-1185">Reference proteome</keyword>
<accession>A0A4W6BWH6</accession>
<dbReference type="InParanoid" id="A0A4W6BWH6"/>
<protein>
    <recommendedName>
        <fullName evidence="3">Mos1 transposase HTH domain-containing protein</fullName>
    </recommendedName>
</protein>
<reference evidence="1" key="2">
    <citation type="submission" date="2025-08" db="UniProtKB">
        <authorList>
            <consortium name="Ensembl"/>
        </authorList>
    </citation>
    <scope>IDENTIFICATION</scope>
</reference>
<sequence length="143" mass="16707">CSDHYTLINLKFLVKLNKAAECFGTLSGEHCMSRARVFEWYKRFSEGREDVQDDECSVCLCTSKTSENIQQTKIKDRRSEKHQWHQVSSTVNKISIDCRINNQQPARGTEEVSQQDLLKVSSDSQWYHNVRAVVLILWLQRQL</sequence>
<organism evidence="1 2">
    <name type="scientific">Lates calcarifer</name>
    <name type="common">Barramundi</name>
    <name type="synonym">Holocentrus calcarifer</name>
    <dbReference type="NCBI Taxonomy" id="8187"/>
    <lineage>
        <taxon>Eukaryota</taxon>
        <taxon>Metazoa</taxon>
        <taxon>Chordata</taxon>
        <taxon>Craniata</taxon>
        <taxon>Vertebrata</taxon>
        <taxon>Euteleostomi</taxon>
        <taxon>Actinopterygii</taxon>
        <taxon>Neopterygii</taxon>
        <taxon>Teleostei</taxon>
        <taxon>Neoteleostei</taxon>
        <taxon>Acanthomorphata</taxon>
        <taxon>Carangaria</taxon>
        <taxon>Carangaria incertae sedis</taxon>
        <taxon>Centropomidae</taxon>
        <taxon>Lates</taxon>
    </lineage>
</organism>
<evidence type="ECO:0008006" key="3">
    <source>
        <dbReference type="Google" id="ProtNLM"/>
    </source>
</evidence>
<dbReference type="Proteomes" id="UP000314980">
    <property type="component" value="Unassembled WGS sequence"/>
</dbReference>
<reference evidence="1" key="3">
    <citation type="submission" date="2025-09" db="UniProtKB">
        <authorList>
            <consortium name="Ensembl"/>
        </authorList>
    </citation>
    <scope>IDENTIFICATION</scope>
</reference>
<proteinExistence type="predicted"/>
<dbReference type="Ensembl" id="ENSLCAT00010002875.1">
    <property type="protein sequence ID" value="ENSLCAP00010002782.1"/>
    <property type="gene ID" value="ENSLCAG00010001528.1"/>
</dbReference>